<reference evidence="2 3" key="1">
    <citation type="submission" date="2019-12" db="EMBL/GenBank/DDBJ databases">
        <title>Whole genome shotgun sequence of Streptomyces caniferus NBRC 15389.</title>
        <authorList>
            <person name="Ichikawa N."/>
            <person name="Kimura A."/>
            <person name="Kitahashi Y."/>
            <person name="Komaki H."/>
            <person name="Tamura T."/>
        </authorList>
    </citation>
    <scope>NUCLEOTIDE SEQUENCE [LARGE SCALE GENOMIC DNA]</scope>
    <source>
        <strain evidence="2 3">NBRC 15389</strain>
    </source>
</reference>
<name>A0A640S9P1_9ACTN</name>
<proteinExistence type="predicted"/>
<comment type="caution">
    <text evidence="2">The sequence shown here is derived from an EMBL/GenBank/DDBJ whole genome shotgun (WGS) entry which is preliminary data.</text>
</comment>
<dbReference type="RefSeq" id="WP_159476258.1">
    <property type="nucleotide sequence ID" value="NZ_BAAATH010000025.1"/>
</dbReference>
<evidence type="ECO:0000313" key="3">
    <source>
        <dbReference type="Proteomes" id="UP000435837"/>
    </source>
</evidence>
<feature type="compositionally biased region" description="Basic and acidic residues" evidence="1">
    <location>
        <begin position="77"/>
        <end position="86"/>
    </location>
</feature>
<dbReference type="OrthoDB" id="4338502at2"/>
<protein>
    <submittedName>
        <fullName evidence="2">Uncharacterized protein</fullName>
    </submittedName>
</protein>
<dbReference type="Proteomes" id="UP000435837">
    <property type="component" value="Unassembled WGS sequence"/>
</dbReference>
<feature type="region of interest" description="Disordered" evidence="1">
    <location>
        <begin position="64"/>
        <end position="131"/>
    </location>
</feature>
<organism evidence="2 3">
    <name type="scientific">Streptomyces caniferus</name>
    <dbReference type="NCBI Taxonomy" id="285557"/>
    <lineage>
        <taxon>Bacteria</taxon>
        <taxon>Bacillati</taxon>
        <taxon>Actinomycetota</taxon>
        <taxon>Actinomycetes</taxon>
        <taxon>Kitasatosporales</taxon>
        <taxon>Streptomycetaceae</taxon>
        <taxon>Streptomyces</taxon>
    </lineage>
</organism>
<evidence type="ECO:0000313" key="2">
    <source>
        <dbReference type="EMBL" id="GFE07151.1"/>
    </source>
</evidence>
<sequence>MNSIACVITAPTGGAIDDIERDDDSRGYEAEDAVRRLDAWRARRAQSTEALDRLHAEVRHRRRTADARIAGSRRAPRTLDEMRDRLPLPPVAATEEDLNRELDNPAEDWDQALSPTVLPKSATRAGMRGAA</sequence>
<gene>
    <name evidence="2" type="ORF">Scani_34190</name>
</gene>
<dbReference type="AlphaFoldDB" id="A0A640S9P1"/>
<accession>A0A640S9P1</accession>
<dbReference type="EMBL" id="BLIN01000004">
    <property type="protein sequence ID" value="GFE07151.1"/>
    <property type="molecule type" value="Genomic_DNA"/>
</dbReference>
<evidence type="ECO:0000256" key="1">
    <source>
        <dbReference type="SAM" id="MobiDB-lite"/>
    </source>
</evidence>